<keyword evidence="3" id="KW-0274">FAD</keyword>
<comment type="cofactor">
    <cofactor evidence="1">
        <name>FAD</name>
        <dbReference type="ChEBI" id="CHEBI:57692"/>
    </cofactor>
</comment>
<evidence type="ECO:0000256" key="1">
    <source>
        <dbReference type="ARBA" id="ARBA00001974"/>
    </source>
</evidence>
<dbReference type="PRINTS" id="PR00368">
    <property type="entry name" value="FADPNR"/>
</dbReference>
<dbReference type="Gene3D" id="3.30.390.30">
    <property type="match status" value="1"/>
</dbReference>
<accession>A0ABD5E7W5</accession>
<dbReference type="AlphaFoldDB" id="A0ABD5E7W5"/>
<sequence>MTAARAPRRIVVVGASAAGLTAAETLRREGYDGALTLLGKEPHLPYDRPPLSKQVLAGEWTAARTRLRHPEEVAALGLDLRLGTAATALSPASRTVTLTDGEDIGWDAVLIATGVRPRRLPWCGLPGTHVLRHLEDALALRERLAADRRLVIVGAGFLGSEVASSARAVGARVTLVEPAPVPLARVVGHQVGAHIARLHREHGVDLRTGTAVTGVETAAGRLTGVRLSDATTVPADDVLVAIGSEPATDWLTGSGLRLDDGVVCDAYNSAAPGVYAAGDVARWHNPLFGTSMRLEHRTNAAEQAMAAARHLLHPEPARPFAPVPYFWTDQYGIRVQAYGHLRDHEEARVVAGDPADGRFLVAYRKGRTLVGALSFGLPPKTLRPWRTAVAARADWTASTQPP</sequence>
<protein>
    <submittedName>
        <fullName evidence="7">FAD-dependent oxidoreductase</fullName>
    </submittedName>
</protein>
<name>A0ABD5E7W5_9ACTN</name>
<dbReference type="RefSeq" id="WP_217629618.1">
    <property type="nucleotide sequence ID" value="NZ_JAVRER010000020.1"/>
</dbReference>
<dbReference type="InterPro" id="IPR028202">
    <property type="entry name" value="Reductase_C"/>
</dbReference>
<evidence type="ECO:0000256" key="4">
    <source>
        <dbReference type="ARBA" id="ARBA00023002"/>
    </source>
</evidence>
<proteinExistence type="predicted"/>
<dbReference type="Pfam" id="PF07992">
    <property type="entry name" value="Pyr_redox_2"/>
    <property type="match status" value="1"/>
</dbReference>
<evidence type="ECO:0000256" key="2">
    <source>
        <dbReference type="ARBA" id="ARBA00022630"/>
    </source>
</evidence>
<dbReference type="InterPro" id="IPR036188">
    <property type="entry name" value="FAD/NAD-bd_sf"/>
</dbReference>
<dbReference type="EMBL" id="JAVRER010000020">
    <property type="protein sequence ID" value="MDT0416758.1"/>
    <property type="molecule type" value="Genomic_DNA"/>
</dbReference>
<feature type="domain" description="Reductase C-terminal" evidence="6">
    <location>
        <begin position="325"/>
        <end position="396"/>
    </location>
</feature>
<evidence type="ECO:0000259" key="5">
    <source>
        <dbReference type="Pfam" id="PF07992"/>
    </source>
</evidence>
<dbReference type="PRINTS" id="PR00411">
    <property type="entry name" value="PNDRDTASEI"/>
</dbReference>
<feature type="domain" description="FAD/NAD(P)-binding" evidence="5">
    <location>
        <begin position="9"/>
        <end position="304"/>
    </location>
</feature>
<keyword evidence="4" id="KW-0560">Oxidoreductase</keyword>
<evidence type="ECO:0000256" key="3">
    <source>
        <dbReference type="ARBA" id="ARBA00022827"/>
    </source>
</evidence>
<keyword evidence="2" id="KW-0285">Flavoprotein</keyword>
<dbReference type="Proteomes" id="UP001183607">
    <property type="component" value="Unassembled WGS sequence"/>
</dbReference>
<dbReference type="InterPro" id="IPR016156">
    <property type="entry name" value="FAD/NAD-linked_Rdtase_dimer_sf"/>
</dbReference>
<dbReference type="SUPFAM" id="SSF51905">
    <property type="entry name" value="FAD/NAD(P)-binding domain"/>
    <property type="match status" value="2"/>
</dbReference>
<evidence type="ECO:0000259" key="6">
    <source>
        <dbReference type="Pfam" id="PF14759"/>
    </source>
</evidence>
<dbReference type="Pfam" id="PF14759">
    <property type="entry name" value="Reductase_C"/>
    <property type="match status" value="1"/>
</dbReference>
<comment type="caution">
    <text evidence="7">The sequence shown here is derived from an EMBL/GenBank/DDBJ whole genome shotgun (WGS) entry which is preliminary data.</text>
</comment>
<dbReference type="Gene3D" id="3.50.50.60">
    <property type="entry name" value="FAD/NAD(P)-binding domain"/>
    <property type="match status" value="2"/>
</dbReference>
<dbReference type="PANTHER" id="PTHR43557:SF2">
    <property type="entry name" value="RIESKE DOMAIN-CONTAINING PROTEIN-RELATED"/>
    <property type="match status" value="1"/>
</dbReference>
<organism evidence="7 8">
    <name type="scientific">Streptomyces evansiae</name>
    <dbReference type="NCBI Taxonomy" id="3075535"/>
    <lineage>
        <taxon>Bacteria</taxon>
        <taxon>Bacillati</taxon>
        <taxon>Actinomycetota</taxon>
        <taxon>Actinomycetes</taxon>
        <taxon>Kitasatosporales</taxon>
        <taxon>Streptomycetaceae</taxon>
        <taxon>Streptomyces</taxon>
    </lineage>
</organism>
<dbReference type="InterPro" id="IPR023753">
    <property type="entry name" value="FAD/NAD-binding_dom"/>
</dbReference>
<dbReference type="GO" id="GO:0016491">
    <property type="term" value="F:oxidoreductase activity"/>
    <property type="evidence" value="ECO:0007669"/>
    <property type="project" value="UniProtKB-KW"/>
</dbReference>
<dbReference type="InterPro" id="IPR050446">
    <property type="entry name" value="FAD-oxidoreductase/Apoptosis"/>
</dbReference>
<dbReference type="PANTHER" id="PTHR43557">
    <property type="entry name" value="APOPTOSIS-INDUCING FACTOR 1"/>
    <property type="match status" value="1"/>
</dbReference>
<reference evidence="8" key="1">
    <citation type="submission" date="2023-07" db="EMBL/GenBank/DDBJ databases">
        <title>30 novel species of actinomycetes from the DSMZ collection.</title>
        <authorList>
            <person name="Nouioui I."/>
        </authorList>
    </citation>
    <scope>NUCLEOTIDE SEQUENCE [LARGE SCALE GENOMIC DNA]</scope>
    <source>
        <strain evidence="8">DSM 41982</strain>
    </source>
</reference>
<evidence type="ECO:0000313" key="7">
    <source>
        <dbReference type="EMBL" id="MDT0416758.1"/>
    </source>
</evidence>
<dbReference type="SUPFAM" id="SSF55424">
    <property type="entry name" value="FAD/NAD-linked reductases, dimerisation (C-terminal) domain"/>
    <property type="match status" value="1"/>
</dbReference>
<evidence type="ECO:0000313" key="8">
    <source>
        <dbReference type="Proteomes" id="UP001183607"/>
    </source>
</evidence>
<gene>
    <name evidence="7" type="ORF">RM574_14800</name>
</gene>